<proteinExistence type="predicted"/>
<dbReference type="EMBL" id="CP120992">
    <property type="protein sequence ID" value="WLQ44693.1"/>
    <property type="molecule type" value="Genomic_DNA"/>
</dbReference>
<protein>
    <recommendedName>
        <fullName evidence="1">DUF402 domain-containing protein</fullName>
    </recommendedName>
</protein>
<sequence length="86" mass="9750">MPEWNADGTVLSTIDLDLDVVRPHGGEACVQDEDEFDEHRVLYGYPDDLINKARRTCEWLVEAGRRSGDGVEPFASVYRRWLGLIG</sequence>
<dbReference type="Proteomes" id="UP001229952">
    <property type="component" value="Chromosome"/>
</dbReference>
<dbReference type="Pfam" id="PF04167">
    <property type="entry name" value="DUF402"/>
    <property type="match status" value="1"/>
</dbReference>
<accession>A0ABY9ICS5</accession>
<evidence type="ECO:0000313" key="2">
    <source>
        <dbReference type="EMBL" id="WLQ44693.1"/>
    </source>
</evidence>
<keyword evidence="3" id="KW-1185">Reference proteome</keyword>
<evidence type="ECO:0000259" key="1">
    <source>
        <dbReference type="Pfam" id="PF04167"/>
    </source>
</evidence>
<name>A0ABY9ICS5_9ACTN</name>
<dbReference type="Gene3D" id="2.40.380.10">
    <property type="entry name" value="FomD-like"/>
    <property type="match status" value="1"/>
</dbReference>
<evidence type="ECO:0000313" key="3">
    <source>
        <dbReference type="Proteomes" id="UP001229952"/>
    </source>
</evidence>
<reference evidence="2 3" key="1">
    <citation type="submission" date="2023-03" db="EMBL/GenBank/DDBJ databases">
        <title>Isolation and description of six Streptomyces strains from soil environments, able to metabolize different microbial glucans.</title>
        <authorList>
            <person name="Widen T."/>
            <person name="Larsbrink J."/>
        </authorList>
    </citation>
    <scope>NUCLEOTIDE SEQUENCE [LARGE SCALE GENOMIC DNA]</scope>
    <source>
        <strain evidence="2 3">Mut2</strain>
    </source>
</reference>
<dbReference type="InterPro" id="IPR007295">
    <property type="entry name" value="DUF402"/>
</dbReference>
<gene>
    <name evidence="2" type="ORF">P8A22_35220</name>
</gene>
<dbReference type="InterPro" id="IPR035930">
    <property type="entry name" value="FomD-like_sf"/>
</dbReference>
<feature type="domain" description="DUF402" evidence="1">
    <location>
        <begin position="3"/>
        <end position="65"/>
    </location>
</feature>
<dbReference type="RefSeq" id="WP_306091953.1">
    <property type="nucleotide sequence ID" value="NZ_CP120992.1"/>
</dbReference>
<organism evidence="2 3">
    <name type="scientific">Streptomyces laculatispora</name>
    <dbReference type="NCBI Taxonomy" id="887464"/>
    <lineage>
        <taxon>Bacteria</taxon>
        <taxon>Bacillati</taxon>
        <taxon>Actinomycetota</taxon>
        <taxon>Actinomycetes</taxon>
        <taxon>Kitasatosporales</taxon>
        <taxon>Streptomycetaceae</taxon>
        <taxon>Streptomyces</taxon>
    </lineage>
</organism>
<dbReference type="SUPFAM" id="SSF159234">
    <property type="entry name" value="FomD-like"/>
    <property type="match status" value="1"/>
</dbReference>